<comment type="caution">
    <text evidence="10">The sequence shown here is derived from an EMBL/GenBank/DDBJ whole genome shotgun (WGS) entry which is preliminary data.</text>
</comment>
<evidence type="ECO:0000313" key="10">
    <source>
        <dbReference type="EMBL" id="KAK9849643.1"/>
    </source>
</evidence>
<evidence type="ECO:0000259" key="8">
    <source>
        <dbReference type="Pfam" id="PF14295"/>
    </source>
</evidence>
<dbReference type="AlphaFoldDB" id="A0AAW1SPS3"/>
<keyword evidence="6 7" id="KW-0472">Membrane</keyword>
<evidence type="ECO:0000259" key="9">
    <source>
        <dbReference type="Pfam" id="PF23452"/>
    </source>
</evidence>
<comment type="subcellular location">
    <subcellularLocation>
        <location evidence="1">Membrane</location>
        <topology evidence="1">Single-pass membrane protein</topology>
    </subcellularLocation>
</comment>
<dbReference type="GO" id="GO:0016757">
    <property type="term" value="F:glycosyltransferase activity"/>
    <property type="evidence" value="ECO:0007669"/>
    <property type="project" value="UniProtKB-KW"/>
</dbReference>
<dbReference type="PANTHER" id="PTHR31485:SF4">
    <property type="entry name" value="HYDROXYPROLINE O-ARABINOSYLTRANSFERASE RDN1"/>
    <property type="match status" value="1"/>
</dbReference>
<evidence type="ECO:0000256" key="6">
    <source>
        <dbReference type="ARBA" id="ARBA00023136"/>
    </source>
</evidence>
<organism evidence="10 11">
    <name type="scientific">Apatococcus fuscideae</name>
    <dbReference type="NCBI Taxonomy" id="2026836"/>
    <lineage>
        <taxon>Eukaryota</taxon>
        <taxon>Viridiplantae</taxon>
        <taxon>Chlorophyta</taxon>
        <taxon>core chlorophytes</taxon>
        <taxon>Trebouxiophyceae</taxon>
        <taxon>Chlorellales</taxon>
        <taxon>Chlorellaceae</taxon>
        <taxon>Apatococcus</taxon>
    </lineage>
</organism>
<dbReference type="PANTHER" id="PTHR31485">
    <property type="entry name" value="PEPTIDYL SERINE ALPHA-GALACTOSYLTRANSFERASE"/>
    <property type="match status" value="1"/>
</dbReference>
<keyword evidence="5 7" id="KW-1133">Transmembrane helix</keyword>
<keyword evidence="3" id="KW-0808">Transferase</keyword>
<protein>
    <submittedName>
        <fullName evidence="10">Uncharacterized protein</fullName>
    </submittedName>
</protein>
<dbReference type="Proteomes" id="UP001485043">
    <property type="component" value="Unassembled WGS sequence"/>
</dbReference>
<dbReference type="Pfam" id="PF23452">
    <property type="entry name" value="HPAT"/>
    <property type="match status" value="1"/>
</dbReference>
<accession>A0AAW1SPS3</accession>
<dbReference type="EMBL" id="JALJOV010001332">
    <property type="protein sequence ID" value="KAK9849643.1"/>
    <property type="molecule type" value="Genomic_DNA"/>
</dbReference>
<dbReference type="InterPro" id="IPR056508">
    <property type="entry name" value="HPAT-like"/>
</dbReference>
<evidence type="ECO:0000256" key="4">
    <source>
        <dbReference type="ARBA" id="ARBA00022692"/>
    </source>
</evidence>
<proteinExistence type="predicted"/>
<dbReference type="InterPro" id="IPR003609">
    <property type="entry name" value="Pan_app"/>
</dbReference>
<dbReference type="InterPro" id="IPR044845">
    <property type="entry name" value="HPAT/SRGT1-like"/>
</dbReference>
<keyword evidence="11" id="KW-1185">Reference proteome</keyword>
<gene>
    <name evidence="10" type="ORF">WJX84_010891</name>
</gene>
<feature type="domain" description="Hydroxyproline O-arabinosyltransferase-like" evidence="9">
    <location>
        <begin position="176"/>
        <end position="479"/>
    </location>
</feature>
<evidence type="ECO:0000256" key="5">
    <source>
        <dbReference type="ARBA" id="ARBA00022989"/>
    </source>
</evidence>
<dbReference type="Pfam" id="PF14295">
    <property type="entry name" value="PAN_4"/>
    <property type="match status" value="1"/>
</dbReference>
<reference evidence="10 11" key="1">
    <citation type="journal article" date="2024" name="Nat. Commun.">
        <title>Phylogenomics reveals the evolutionary origins of lichenization in chlorophyte algae.</title>
        <authorList>
            <person name="Puginier C."/>
            <person name="Libourel C."/>
            <person name="Otte J."/>
            <person name="Skaloud P."/>
            <person name="Haon M."/>
            <person name="Grisel S."/>
            <person name="Petersen M."/>
            <person name="Berrin J.G."/>
            <person name="Delaux P.M."/>
            <person name="Dal Grande F."/>
            <person name="Keller J."/>
        </authorList>
    </citation>
    <scope>NUCLEOTIDE SEQUENCE [LARGE SCALE GENOMIC DNA]</scope>
    <source>
        <strain evidence="10 11">SAG 2523</strain>
    </source>
</reference>
<feature type="transmembrane region" description="Helical" evidence="7">
    <location>
        <begin position="20"/>
        <end position="39"/>
    </location>
</feature>
<evidence type="ECO:0000313" key="11">
    <source>
        <dbReference type="Proteomes" id="UP001485043"/>
    </source>
</evidence>
<evidence type="ECO:0000256" key="1">
    <source>
        <dbReference type="ARBA" id="ARBA00004167"/>
    </source>
</evidence>
<feature type="domain" description="Apple" evidence="8">
    <location>
        <begin position="73"/>
        <end position="133"/>
    </location>
</feature>
<keyword evidence="2" id="KW-0328">Glycosyltransferase</keyword>
<evidence type="ECO:0000256" key="3">
    <source>
        <dbReference type="ARBA" id="ARBA00022679"/>
    </source>
</evidence>
<sequence>MRPRSLKPKATFSFRKPNYYLTAAISIAGITTLLCLRYISQAEGARRSLQGSAVVRTQVPSSETQHCNFLTHTEYWGNVVRWGSEHKKKSAGECCQACKAHVPATAEDETCNVWVFCGDAASCGDFYQQCWLKHLPHADGVGEKAKGPDVPWTSGILRPPIENAAEVASQAGQRAFHVIISAAGPAVHWQSRICHFQYRRVKAACEAAGNCEMGGFTRLLHEGKADDLMEEIPTFVANPLPAEHQPDDGFVVLNRPYAFLQWVQKASIAERYVLMSEPDHVWIKPLRNIMLGERPIAFPFFYIEPWQDAFLPITRKHVGPISKRQAEEIAPIGNAPTLLSWRDLQKVCPEWLNTSLAIYNDKESRAAWGWVQEMYGFTLAAYKTGLGHIDLYRDLMSQPPWDTEADRFNIIHYTYGMDYALNGTFTPGLIGEWRFDKRSYGQKPPPRNLADPPAGMTNDLVRSLINIINNATKTIPGWDDYVSSGHASQSWDGQLPS</sequence>
<evidence type="ECO:0000256" key="2">
    <source>
        <dbReference type="ARBA" id="ARBA00022676"/>
    </source>
</evidence>
<evidence type="ECO:0000256" key="7">
    <source>
        <dbReference type="SAM" id="Phobius"/>
    </source>
</evidence>
<keyword evidence="4 7" id="KW-0812">Transmembrane</keyword>
<dbReference type="Gene3D" id="3.50.4.10">
    <property type="entry name" value="Hepatocyte Growth Factor"/>
    <property type="match status" value="1"/>
</dbReference>
<dbReference type="GO" id="GO:0016020">
    <property type="term" value="C:membrane"/>
    <property type="evidence" value="ECO:0007669"/>
    <property type="project" value="UniProtKB-SubCell"/>
</dbReference>
<name>A0AAW1SPS3_9CHLO</name>